<evidence type="ECO:0000256" key="7">
    <source>
        <dbReference type="ARBA" id="ARBA00022795"/>
    </source>
</evidence>
<dbReference type="PIR" id="G97164">
    <property type="entry name" value="G97164"/>
</dbReference>
<evidence type="ECO:0000256" key="12">
    <source>
        <dbReference type="ARBA" id="ARBA00023225"/>
    </source>
</evidence>
<comment type="similarity">
    <text evidence="2 14">Belongs to the FliR/MopE/SpaR family.</text>
</comment>
<dbReference type="InterPro" id="IPR006135">
    <property type="entry name" value="T3SS_substrate_exporter"/>
</dbReference>
<dbReference type="InterPro" id="IPR006136">
    <property type="entry name" value="FlhB"/>
</dbReference>
<feature type="transmembrane region" description="Helical" evidence="14">
    <location>
        <begin position="6"/>
        <end position="27"/>
    </location>
</feature>
<dbReference type="AlphaFoldDB" id="Q97H65"/>
<feature type="transmembrane region" description="Helical" evidence="14">
    <location>
        <begin position="336"/>
        <end position="362"/>
    </location>
</feature>
<dbReference type="PRINTS" id="PR00950">
    <property type="entry name" value="TYPE3IMSPROT"/>
</dbReference>
<evidence type="ECO:0000256" key="13">
    <source>
        <dbReference type="NCBIfam" id="TIGR01400"/>
    </source>
</evidence>
<evidence type="ECO:0000256" key="8">
    <source>
        <dbReference type="ARBA" id="ARBA00022927"/>
    </source>
</evidence>
<dbReference type="EMBL" id="AE001437">
    <property type="protein sequence ID" value="AAK80106.1"/>
    <property type="molecule type" value="Genomic_DNA"/>
</dbReference>
<dbReference type="Pfam" id="PF01311">
    <property type="entry name" value="Bac_export_1"/>
    <property type="match status" value="1"/>
</dbReference>
<dbReference type="GeneID" id="44998628"/>
<dbReference type="FunFam" id="3.40.1690.10:FF:000001">
    <property type="entry name" value="Flagellar biosynthetic protein FlhB"/>
    <property type="match status" value="1"/>
</dbReference>
<dbReference type="Proteomes" id="UP000000814">
    <property type="component" value="Chromosome"/>
</dbReference>
<keyword evidence="10 14" id="KW-0472">Membrane</keyword>
<keyword evidence="11 14" id="KW-0975">Bacterial flagellum</keyword>
<evidence type="ECO:0000313" key="16">
    <source>
        <dbReference type="Proteomes" id="UP000000814"/>
    </source>
</evidence>
<dbReference type="HOGENOM" id="CLU_030940_0_0_9"/>
<dbReference type="PANTHER" id="PTHR30531">
    <property type="entry name" value="FLAGELLAR BIOSYNTHETIC PROTEIN FLHB"/>
    <property type="match status" value="1"/>
</dbReference>
<feature type="transmembrane region" description="Helical" evidence="14">
    <location>
        <begin position="34"/>
        <end position="53"/>
    </location>
</feature>
<dbReference type="Gene3D" id="3.40.1690.10">
    <property type="entry name" value="secretion proteins EscU"/>
    <property type="match status" value="1"/>
</dbReference>
<keyword evidence="12" id="KW-1006">Bacterial flagellum protein export</keyword>
<dbReference type="InterPro" id="IPR002010">
    <property type="entry name" value="T3SS_IM_R"/>
</dbReference>
<feature type="transmembrane region" description="Helical" evidence="14">
    <location>
        <begin position="440"/>
        <end position="466"/>
    </location>
</feature>
<organism evidence="15 16">
    <name type="scientific">Clostridium acetobutylicum (strain ATCC 824 / DSM 792 / JCM 1419 / IAM 19013 / LMG 5710 / NBRC 13948 / NRRL B-527 / VKM B-1787 / 2291 / W)</name>
    <dbReference type="NCBI Taxonomy" id="272562"/>
    <lineage>
        <taxon>Bacteria</taxon>
        <taxon>Bacillati</taxon>
        <taxon>Bacillota</taxon>
        <taxon>Clostridia</taxon>
        <taxon>Eubacteriales</taxon>
        <taxon>Clostridiaceae</taxon>
        <taxon>Clostridium</taxon>
    </lineage>
</organism>
<dbReference type="OrthoDB" id="9807950at2"/>
<name>Q97H65_CLOAB</name>
<dbReference type="GO" id="GO:0006605">
    <property type="term" value="P:protein targeting"/>
    <property type="evidence" value="ECO:0007669"/>
    <property type="project" value="UniProtKB-UniRule"/>
</dbReference>
<dbReference type="eggNOG" id="COG1684">
    <property type="taxonomic scope" value="Bacteria"/>
</dbReference>
<keyword evidence="16" id="KW-1185">Reference proteome</keyword>
<comment type="similarity">
    <text evidence="3">Belongs to the type III secretion exporter family.</text>
</comment>
<dbReference type="InterPro" id="IPR029025">
    <property type="entry name" value="T3SS_substrate_exporter_C"/>
</dbReference>
<evidence type="ECO:0000256" key="1">
    <source>
        <dbReference type="ARBA" id="ARBA00002578"/>
    </source>
</evidence>
<dbReference type="PATRIC" id="fig|272562.8.peg.2350"/>
<keyword evidence="6 14" id="KW-0812">Transmembrane</keyword>
<feature type="transmembrane region" description="Helical" evidence="14">
    <location>
        <begin position="170"/>
        <end position="196"/>
    </location>
</feature>
<keyword evidence="7" id="KW-1005">Bacterial flagellum biogenesis</keyword>
<evidence type="ECO:0000256" key="9">
    <source>
        <dbReference type="ARBA" id="ARBA00022989"/>
    </source>
</evidence>
<reference evidence="15 16" key="1">
    <citation type="journal article" date="2001" name="J. Bacteriol.">
        <title>Genome sequence and comparative analysis of the solvent-producing bacterium Clostridium acetobutylicum.</title>
        <authorList>
            <person name="Nolling J."/>
            <person name="Breton G."/>
            <person name="Omelchenko M.V."/>
            <person name="Makarova K.S."/>
            <person name="Zeng Q."/>
            <person name="Gibson R."/>
            <person name="Lee H.M."/>
            <person name="Dubois J."/>
            <person name="Qiu D."/>
            <person name="Hitti J."/>
            <person name="Wolf Y.I."/>
            <person name="Tatusov R.L."/>
            <person name="Sabathe F."/>
            <person name="Doucette-Stamm L."/>
            <person name="Soucaille P."/>
            <person name="Daly M.J."/>
            <person name="Bennett G.N."/>
            <person name="Koonin E.V."/>
            <person name="Smith D.R."/>
        </authorList>
    </citation>
    <scope>NUCLEOTIDE SEQUENCE [LARGE SCALE GENOMIC DNA]</scope>
    <source>
        <strain evidence="16">ATCC 824 / DSM 792 / JCM 1419 / LMG 5710 / VKM B-1787</strain>
    </source>
</reference>
<dbReference type="NCBIfam" id="NF009411">
    <property type="entry name" value="PRK12772.1"/>
    <property type="match status" value="1"/>
</dbReference>
<protein>
    <recommendedName>
        <fullName evidence="13 14">Flagellar biosynthetic protein FliR</fullName>
    </recommendedName>
</protein>
<gene>
    <name evidence="15" type="primary">fliR/flhB</name>
    <name evidence="15" type="ordered locus">CA_C2148</name>
</gene>
<keyword evidence="9 14" id="KW-1133">Transmembrane helix</keyword>
<dbReference type="GO" id="GO:0044780">
    <property type="term" value="P:bacterial-type flagellum assembly"/>
    <property type="evidence" value="ECO:0007669"/>
    <property type="project" value="UniProtKB-UniRule"/>
</dbReference>
<feature type="transmembrane region" description="Helical" evidence="14">
    <location>
        <begin position="401"/>
        <end position="420"/>
    </location>
</feature>
<feature type="transmembrane region" description="Helical" evidence="14">
    <location>
        <begin position="65"/>
        <end position="90"/>
    </location>
</feature>
<dbReference type="STRING" id="272562.CA_C2148"/>
<dbReference type="InterPro" id="IPR006303">
    <property type="entry name" value="FliR"/>
</dbReference>
<comment type="subcellular location">
    <subcellularLocation>
        <location evidence="14">Cell membrane</location>
        <topology evidence="14">Multi-pass membrane protein</topology>
    </subcellularLocation>
    <subcellularLocation>
        <location evidence="14">Bacterial flagellum basal body</location>
    </subcellularLocation>
</comment>
<dbReference type="GO" id="GO:0009306">
    <property type="term" value="P:protein secretion"/>
    <property type="evidence" value="ECO:0007669"/>
    <property type="project" value="InterPro"/>
</dbReference>
<evidence type="ECO:0000256" key="14">
    <source>
        <dbReference type="RuleBase" id="RU362071"/>
    </source>
</evidence>
<keyword evidence="5 14" id="KW-1003">Cell membrane</keyword>
<evidence type="ECO:0000256" key="4">
    <source>
        <dbReference type="ARBA" id="ARBA00022448"/>
    </source>
</evidence>
<evidence type="ECO:0000256" key="3">
    <source>
        <dbReference type="ARBA" id="ARBA00010690"/>
    </source>
</evidence>
<comment type="function">
    <text evidence="1 14">Role in flagellar biosynthesis.</text>
</comment>
<feature type="transmembrane region" description="Helical" evidence="14">
    <location>
        <begin position="217"/>
        <end position="239"/>
    </location>
</feature>
<dbReference type="eggNOG" id="COG1377">
    <property type="taxonomic scope" value="Bacteria"/>
</dbReference>
<keyword evidence="8" id="KW-0653">Protein transport</keyword>
<sequence>MNIAYFTSLFMVFLRVFAFFIALQVMFPKSLPNTVKVMLSLCISFFVMPYINLSQVSALNNGFLYTWQCICEILTGLILGFFANLMFLGVKIGGQFLDFQIGYSMMTAYDPSSESNASLIERFLNMFSVVLFFSIGGHEVVIKELVSSFNSVKLGTFVINDQSVMVAFNVFVQFFVIGFKIALPVVLVLLITDIVMGLMSRTVPQLNVMILGMPIKILLGLTCLMIILPLIAKVLITSFSSLPDIYKGFYKLVPIGLIFADSDKTEEATPKRKSEARKKGQVARSKEVPLAATLVAITFIISLGGQTFFNGLGVMMQTFFQSYIHSNLTELDLRRIIIFVILNAGKFIFMFGVPVMVVGIVANIAQTGWITTTEPIKPDLKKLNPISGFKRIFSMTTIVNLLKDLVVVAVLSVVGYKFLMSNYGDIANLNNLMVQYIPQAYLSYVISIFRIVALIMIVIAGFDFVYNRYKYKKDMKMTKHEVKEEFKQAEGDPEIKGKRRQRMREIVTRTMLSKVPDATVVITNPTHISVAIKYERGVDKAPTVVAKGADRTALRIKEIAKENNVPIMENKPLARLIFKKVEVDEQIPAEMYQTVAEILALVYKLNKKQG</sequence>
<dbReference type="Gene3D" id="6.10.250.2080">
    <property type="match status" value="1"/>
</dbReference>
<dbReference type="GO" id="GO:0005886">
    <property type="term" value="C:plasma membrane"/>
    <property type="evidence" value="ECO:0007669"/>
    <property type="project" value="UniProtKB-SubCell"/>
</dbReference>
<evidence type="ECO:0000256" key="5">
    <source>
        <dbReference type="ARBA" id="ARBA00022475"/>
    </source>
</evidence>
<proteinExistence type="inferred from homology"/>
<dbReference type="NCBIfam" id="TIGR01400">
    <property type="entry name" value="fliR"/>
    <property type="match status" value="1"/>
</dbReference>
<feature type="transmembrane region" description="Helical" evidence="14">
    <location>
        <begin position="288"/>
        <end position="309"/>
    </location>
</feature>
<evidence type="ECO:0000256" key="2">
    <source>
        <dbReference type="ARBA" id="ARBA00009772"/>
    </source>
</evidence>
<evidence type="ECO:0000313" key="15">
    <source>
        <dbReference type="EMBL" id="AAK80106.1"/>
    </source>
</evidence>
<dbReference type="Pfam" id="PF01312">
    <property type="entry name" value="Bac_export_2"/>
    <property type="match status" value="1"/>
</dbReference>
<keyword evidence="4" id="KW-0813">Transport</keyword>
<dbReference type="SUPFAM" id="SSF160544">
    <property type="entry name" value="EscU C-terminal domain-like"/>
    <property type="match status" value="1"/>
</dbReference>
<dbReference type="KEGG" id="cac:CA_C2148"/>
<accession>Q97H65</accession>
<evidence type="ECO:0000256" key="11">
    <source>
        <dbReference type="ARBA" id="ARBA00023143"/>
    </source>
</evidence>
<evidence type="ECO:0000256" key="10">
    <source>
        <dbReference type="ARBA" id="ARBA00023136"/>
    </source>
</evidence>
<dbReference type="PANTHER" id="PTHR30531:SF12">
    <property type="entry name" value="FLAGELLAR BIOSYNTHETIC PROTEIN FLHB"/>
    <property type="match status" value="1"/>
</dbReference>
<dbReference type="RefSeq" id="WP_010965447.1">
    <property type="nucleotide sequence ID" value="NC_003030.1"/>
</dbReference>
<evidence type="ECO:0000256" key="6">
    <source>
        <dbReference type="ARBA" id="ARBA00022692"/>
    </source>
</evidence>
<dbReference type="NCBIfam" id="TIGR00328">
    <property type="entry name" value="flhB"/>
    <property type="match status" value="1"/>
</dbReference>
<dbReference type="GO" id="GO:0009425">
    <property type="term" value="C:bacterial-type flagellum basal body"/>
    <property type="evidence" value="ECO:0007669"/>
    <property type="project" value="UniProtKB-SubCell"/>
</dbReference>